<evidence type="ECO:0000313" key="2">
    <source>
        <dbReference type="Proteomes" id="UP001479436"/>
    </source>
</evidence>
<evidence type="ECO:0000313" key="1">
    <source>
        <dbReference type="EMBL" id="KAK9760615.1"/>
    </source>
</evidence>
<name>A0ABR2WGJ6_9FUNG</name>
<organism evidence="1 2">
    <name type="scientific">Basidiobolus ranarum</name>
    <dbReference type="NCBI Taxonomy" id="34480"/>
    <lineage>
        <taxon>Eukaryota</taxon>
        <taxon>Fungi</taxon>
        <taxon>Fungi incertae sedis</taxon>
        <taxon>Zoopagomycota</taxon>
        <taxon>Entomophthoromycotina</taxon>
        <taxon>Basidiobolomycetes</taxon>
        <taxon>Basidiobolales</taxon>
        <taxon>Basidiobolaceae</taxon>
        <taxon>Basidiobolus</taxon>
    </lineage>
</organism>
<gene>
    <name evidence="1" type="ORF">K7432_015190</name>
</gene>
<protein>
    <submittedName>
        <fullName evidence="1">Uncharacterized protein</fullName>
    </submittedName>
</protein>
<reference evidence="1 2" key="1">
    <citation type="submission" date="2023-04" db="EMBL/GenBank/DDBJ databases">
        <title>Genome of Basidiobolus ranarum AG-B5.</title>
        <authorList>
            <person name="Stajich J.E."/>
            <person name="Carter-House D."/>
            <person name="Gryganskyi A."/>
        </authorList>
    </citation>
    <scope>NUCLEOTIDE SEQUENCE [LARGE SCALE GENOMIC DNA]</scope>
    <source>
        <strain evidence="1 2">AG-B5</strain>
    </source>
</reference>
<dbReference type="EMBL" id="JASJQH010001971">
    <property type="protein sequence ID" value="KAK9760615.1"/>
    <property type="molecule type" value="Genomic_DNA"/>
</dbReference>
<dbReference type="Proteomes" id="UP001479436">
    <property type="component" value="Unassembled WGS sequence"/>
</dbReference>
<accession>A0ABR2WGJ6</accession>
<comment type="caution">
    <text evidence="1">The sequence shown here is derived from an EMBL/GenBank/DDBJ whole genome shotgun (WGS) entry which is preliminary data.</text>
</comment>
<keyword evidence="2" id="KW-1185">Reference proteome</keyword>
<sequence length="233" mass="27195">MPTTYEAKLEMFNKVFDFKRLRLDSFQDLQDPNKKRKLAFSNLIRTDGFTADVVLQKSVKIHIDDYAYYSGQDLDISLLGNVMKNENMNNVSLSAIDPNRNQVFAASYVDGDISHQLRRCSTVEYYTYTGSKRHAKREMEIMCVEDMSTIFKNIPTAKTANTSPYLQYVTYILLHLQKILAFTRHSIAKNRFHLYQGVQRARQAMVNILVNGGRKYNKSKRQITKNRKKRKKE</sequence>
<proteinExistence type="predicted"/>